<feature type="transmembrane region" description="Helical" evidence="7">
    <location>
        <begin position="120"/>
        <end position="141"/>
    </location>
</feature>
<keyword evidence="6 7" id="KW-0472">Membrane</keyword>
<dbReference type="EMBL" id="LDRK01000042">
    <property type="protein sequence ID" value="KTR85747.1"/>
    <property type="molecule type" value="Genomic_DNA"/>
</dbReference>
<dbReference type="Pfam" id="PF07681">
    <property type="entry name" value="DoxX"/>
    <property type="match status" value="1"/>
</dbReference>
<evidence type="ECO:0000256" key="4">
    <source>
        <dbReference type="ARBA" id="ARBA00022692"/>
    </source>
</evidence>
<dbReference type="PANTHER" id="PTHR33452:SF1">
    <property type="entry name" value="INNER MEMBRANE PROTEIN YPHA-RELATED"/>
    <property type="match status" value="1"/>
</dbReference>
<name>A0A147EMY1_9MICO</name>
<gene>
    <name evidence="8" type="ORF">NS354_08035</name>
</gene>
<feature type="transmembrane region" description="Helical" evidence="7">
    <location>
        <begin position="65"/>
        <end position="86"/>
    </location>
</feature>
<dbReference type="InterPro" id="IPR051907">
    <property type="entry name" value="DoxX-like_oxidoreductase"/>
</dbReference>
<dbReference type="AlphaFoldDB" id="A0A147EMY1"/>
<feature type="transmembrane region" description="Helical" evidence="7">
    <location>
        <begin position="12"/>
        <end position="37"/>
    </location>
</feature>
<keyword evidence="3" id="KW-1003">Cell membrane</keyword>
<evidence type="ECO:0000313" key="9">
    <source>
        <dbReference type="Proteomes" id="UP000070810"/>
    </source>
</evidence>
<comment type="similarity">
    <text evidence="2">Belongs to the DoxX family.</text>
</comment>
<dbReference type="GO" id="GO:0005886">
    <property type="term" value="C:plasma membrane"/>
    <property type="evidence" value="ECO:0007669"/>
    <property type="project" value="UniProtKB-SubCell"/>
</dbReference>
<keyword evidence="9" id="KW-1185">Reference proteome</keyword>
<evidence type="ECO:0000256" key="3">
    <source>
        <dbReference type="ARBA" id="ARBA00022475"/>
    </source>
</evidence>
<comment type="subcellular location">
    <subcellularLocation>
        <location evidence="1">Cell membrane</location>
        <topology evidence="1">Multi-pass membrane protein</topology>
    </subcellularLocation>
</comment>
<reference evidence="8 9" key="1">
    <citation type="journal article" date="2016" name="Front. Microbiol.">
        <title>Genomic Resource of Rice Seed Associated Bacteria.</title>
        <authorList>
            <person name="Midha S."/>
            <person name="Bansal K."/>
            <person name="Sharma S."/>
            <person name="Kumar N."/>
            <person name="Patil P.P."/>
            <person name="Chaudhry V."/>
            <person name="Patil P.B."/>
        </authorList>
    </citation>
    <scope>NUCLEOTIDE SEQUENCE [LARGE SCALE GENOMIC DNA]</scope>
    <source>
        <strain evidence="8 9">NS354</strain>
    </source>
</reference>
<dbReference type="OrthoDB" id="1122432at2"/>
<organism evidence="8 9">
    <name type="scientific">Leucobacter chromiiresistens</name>
    <dbReference type="NCBI Taxonomy" id="1079994"/>
    <lineage>
        <taxon>Bacteria</taxon>
        <taxon>Bacillati</taxon>
        <taxon>Actinomycetota</taxon>
        <taxon>Actinomycetes</taxon>
        <taxon>Micrococcales</taxon>
        <taxon>Microbacteriaceae</taxon>
        <taxon>Leucobacter</taxon>
    </lineage>
</organism>
<keyword evidence="4 7" id="KW-0812">Transmembrane</keyword>
<keyword evidence="5 7" id="KW-1133">Transmembrane helix</keyword>
<dbReference type="InterPro" id="IPR032808">
    <property type="entry name" value="DoxX"/>
</dbReference>
<evidence type="ECO:0000256" key="2">
    <source>
        <dbReference type="ARBA" id="ARBA00006679"/>
    </source>
</evidence>
<feature type="transmembrane region" description="Helical" evidence="7">
    <location>
        <begin position="93"/>
        <end position="114"/>
    </location>
</feature>
<evidence type="ECO:0000256" key="6">
    <source>
        <dbReference type="ARBA" id="ARBA00023136"/>
    </source>
</evidence>
<dbReference type="PANTHER" id="PTHR33452">
    <property type="entry name" value="OXIDOREDUCTASE CATD-RELATED"/>
    <property type="match status" value="1"/>
</dbReference>
<evidence type="ECO:0000256" key="5">
    <source>
        <dbReference type="ARBA" id="ARBA00022989"/>
    </source>
</evidence>
<dbReference type="RefSeq" id="WP_058594039.1">
    <property type="nucleotide sequence ID" value="NZ_LDRK01000042.1"/>
</dbReference>
<comment type="caution">
    <text evidence="8">The sequence shown here is derived from an EMBL/GenBank/DDBJ whole genome shotgun (WGS) entry which is preliminary data.</text>
</comment>
<evidence type="ECO:0000256" key="7">
    <source>
        <dbReference type="SAM" id="Phobius"/>
    </source>
</evidence>
<accession>A0A147EMY1</accession>
<evidence type="ECO:0000256" key="1">
    <source>
        <dbReference type="ARBA" id="ARBA00004651"/>
    </source>
</evidence>
<proteinExistence type="inferred from homology"/>
<protein>
    <submittedName>
        <fullName evidence="8">Membrane protein</fullName>
    </submittedName>
</protein>
<sequence>MPRTRAPRTHTAATATPAATSSGLLIIRVALGAVFLMHGAQKLFEYTIPGTVASFGEMGAPLPEITAPLVAVLEFAGGVLLILGLLTRVVAALLAVDMVVALVLVHAAAGFWVAEGGWEFVAVLGASALGLALTGAGSLSLDRPLLRGRAPAWLA</sequence>
<dbReference type="Proteomes" id="UP000070810">
    <property type="component" value="Unassembled WGS sequence"/>
</dbReference>
<dbReference type="PATRIC" id="fig|1079994.3.peg.1784"/>
<evidence type="ECO:0000313" key="8">
    <source>
        <dbReference type="EMBL" id="KTR85747.1"/>
    </source>
</evidence>